<dbReference type="Proteomes" id="UP001281761">
    <property type="component" value="Unassembled WGS sequence"/>
</dbReference>
<dbReference type="EMBL" id="JARBJD010000062">
    <property type="protein sequence ID" value="KAK2955827.1"/>
    <property type="molecule type" value="Genomic_DNA"/>
</dbReference>
<comment type="caution">
    <text evidence="6">The sequence shown here is derived from an EMBL/GenBank/DDBJ whole genome shotgun (WGS) entry which is preliminary data.</text>
</comment>
<dbReference type="PANTHER" id="PTHR13673:SF0">
    <property type="entry name" value="VPS35 ENDOSOMAL PROTEIN-SORTING FACTOR-LIKE"/>
    <property type="match status" value="1"/>
</dbReference>
<keyword evidence="5" id="KW-0653">Protein transport</keyword>
<evidence type="ECO:0000256" key="2">
    <source>
        <dbReference type="ARBA" id="ARBA00010704"/>
    </source>
</evidence>
<protein>
    <submittedName>
        <fullName evidence="6">VPS35 endosomal protein sorting factor-like</fullName>
    </submittedName>
</protein>
<proteinExistence type="inferred from homology"/>
<evidence type="ECO:0000256" key="1">
    <source>
        <dbReference type="ARBA" id="ARBA00004177"/>
    </source>
</evidence>
<keyword evidence="7" id="KW-1185">Reference proteome</keyword>
<dbReference type="InterPro" id="IPR029705">
    <property type="entry name" value="VPS35L"/>
</dbReference>
<keyword evidence="3" id="KW-0813">Transport</keyword>
<reference evidence="6 7" key="1">
    <citation type="journal article" date="2022" name="bioRxiv">
        <title>Genomics of Preaxostyla Flagellates Illuminates Evolutionary Transitions and the Path Towards Mitochondrial Loss.</title>
        <authorList>
            <person name="Novak L.V.F."/>
            <person name="Treitli S.C."/>
            <person name="Pyrih J."/>
            <person name="Halakuc P."/>
            <person name="Pipaliya S.V."/>
            <person name="Vacek V."/>
            <person name="Brzon O."/>
            <person name="Soukal P."/>
            <person name="Eme L."/>
            <person name="Dacks J.B."/>
            <person name="Karnkowska A."/>
            <person name="Elias M."/>
            <person name="Hampl V."/>
        </authorList>
    </citation>
    <scope>NUCLEOTIDE SEQUENCE [LARGE SCALE GENOMIC DNA]</scope>
    <source>
        <strain evidence="6">NAU3</strain>
        <tissue evidence="6">Gut</tissue>
    </source>
</reference>
<evidence type="ECO:0000256" key="4">
    <source>
        <dbReference type="ARBA" id="ARBA00022753"/>
    </source>
</evidence>
<accession>A0ABQ9XWG9</accession>
<sequence length="908" mass="102890">MGIDFKTQGDYEDPESFSRITFLSPEHLVKYSEKDMPSERFILRLEKLNNADVKEQEEILELSFQDVIELAEKRKGELVEAWKSNEKVKSLKIVIQMTKLLTDVTYPYLYPRLFALVCQCLDIFGDRVYERLCTLAFRTAHPGRFSPAEVDSKTKETAQNWLLKISSIRELIPRIFVEASLLRVFSFLIEKPYTHTLKRLLAQTNGIGHPLISAYARAYIAKKGMEVTRKDGDMYKNNFSDFLFQLNNAKSEKRQAEMESLKVEFSKYLRVYSPCMQMCIASVIKSSKPSDDIVEYLLKEHKNSCPDSLLLFHLIEVSPADLVVKHAEEILSRIKADAGVKAFLEAAKVKKGEEDVAPQQPAKEPTAYGIHRLLSVFGSKLCESTPRDDLKMTLLNEVWKMATKISNVGDYLLVADSFIEYPIKHCTDRETEILLKDITKHVSSAPEFESTTALEPIPLVDETTTRDKATPMNLLGSLLVRCARTHPSMGTLVSFTLFQRLAAYLDDAESKELGAMIIRSVARPSDPPITDSVTSHFLFEMAKKAFLWIDSLTHQDEINSIDQLLCSFASKVNMGRDIEQQLTFYVDMRRVFPKFENLKCNLVLYVNSLIMHTLKMTRYKYSKRAQSFIKSCLSYSHVTIPSVVSCSQRIRLLISTSAAALWSGLLGQADVLLQLLITQIQDMPATKVVGNDTVSTDEELVELISEIISLLVVAPGHPTLGPFMLFKGLITMVNEYAWPKESFAKGVILSRLIAGLCAIGQRKLPYHIRTIDSNDVLYVQSEEYTKELGELIGQVVELTYEEIRKLRIINTIEAHKCVTVVSLWEAETLLSGPVLTINTAKQITKCLKQAEKFQEEFKTKQAATFLAHADTITLHLKNLMKLVKDKAEKPDTPPLIKGIYTHITKVKD</sequence>
<evidence type="ECO:0000256" key="5">
    <source>
        <dbReference type="ARBA" id="ARBA00022927"/>
    </source>
</evidence>
<name>A0ABQ9XWG9_9EUKA</name>
<evidence type="ECO:0000256" key="3">
    <source>
        <dbReference type="ARBA" id="ARBA00022448"/>
    </source>
</evidence>
<organism evidence="6 7">
    <name type="scientific">Blattamonas nauphoetae</name>
    <dbReference type="NCBI Taxonomy" id="2049346"/>
    <lineage>
        <taxon>Eukaryota</taxon>
        <taxon>Metamonada</taxon>
        <taxon>Preaxostyla</taxon>
        <taxon>Oxymonadida</taxon>
        <taxon>Blattamonas</taxon>
    </lineage>
</organism>
<evidence type="ECO:0000313" key="6">
    <source>
        <dbReference type="EMBL" id="KAK2955827.1"/>
    </source>
</evidence>
<dbReference type="PANTHER" id="PTHR13673">
    <property type="entry name" value="ESOPHAGEAL CANCER ASSOCIATED PROTEIN"/>
    <property type="match status" value="1"/>
</dbReference>
<keyword evidence="4" id="KW-0967">Endosome</keyword>
<gene>
    <name evidence="6" type="ORF">BLNAU_9178</name>
</gene>
<evidence type="ECO:0000313" key="7">
    <source>
        <dbReference type="Proteomes" id="UP001281761"/>
    </source>
</evidence>
<comment type="similarity">
    <text evidence="2">Belongs to the VPS35L family.</text>
</comment>
<comment type="subcellular location">
    <subcellularLocation>
        <location evidence="1">Endosome</location>
    </subcellularLocation>
</comment>